<dbReference type="AlphaFoldDB" id="A0A9W7W2Z9"/>
<dbReference type="GO" id="GO:0005987">
    <property type="term" value="P:sucrose catabolic process"/>
    <property type="evidence" value="ECO:0007669"/>
    <property type="project" value="TreeGrafter"/>
</dbReference>
<feature type="compositionally biased region" description="Polar residues" evidence="3">
    <location>
        <begin position="713"/>
        <end position="724"/>
    </location>
</feature>
<dbReference type="OrthoDB" id="1740265at2759"/>
<evidence type="ECO:0000256" key="3">
    <source>
        <dbReference type="SAM" id="MobiDB-lite"/>
    </source>
</evidence>
<protein>
    <submittedName>
        <fullName evidence="5">Glycoside hydrolase family 13 protein</fullName>
    </submittedName>
</protein>
<gene>
    <name evidence="5" type="ORF">Tdes44962_MAKER02689</name>
</gene>
<dbReference type="Pfam" id="PF00128">
    <property type="entry name" value="Alpha-amylase"/>
    <property type="match status" value="2"/>
</dbReference>
<dbReference type="Gene3D" id="3.20.20.80">
    <property type="entry name" value="Glycosidases"/>
    <property type="match status" value="2"/>
</dbReference>
<dbReference type="GO" id="GO:0004575">
    <property type="term" value="F:sucrose alpha-glucosidase activity"/>
    <property type="evidence" value="ECO:0007669"/>
    <property type="project" value="TreeGrafter"/>
</dbReference>
<comment type="similarity">
    <text evidence="1">Belongs to the glycosyl hydrolase 13 family.</text>
</comment>
<dbReference type="InterPro" id="IPR045857">
    <property type="entry name" value="O16G_dom_2"/>
</dbReference>
<dbReference type="GO" id="GO:0033934">
    <property type="term" value="F:glucan 1,4-alpha-maltotriohydrolase activity"/>
    <property type="evidence" value="ECO:0007669"/>
    <property type="project" value="TreeGrafter"/>
</dbReference>
<comment type="caution">
    <text evidence="5">The sequence shown here is derived from an EMBL/GenBank/DDBJ whole genome shotgun (WGS) entry which is preliminary data.</text>
</comment>
<proteinExistence type="inferred from homology"/>
<evidence type="ECO:0000313" key="5">
    <source>
        <dbReference type="EMBL" id="KAH9827935.1"/>
    </source>
</evidence>
<reference evidence="5 6" key="2">
    <citation type="journal article" date="2021" name="Curr. Genet.">
        <title>Genetic response to nitrogen starvation in the aggressive Eucalyptus foliar pathogen Teratosphaeria destructans.</title>
        <authorList>
            <person name="Havenga M."/>
            <person name="Wingfield B.D."/>
            <person name="Wingfield M.J."/>
            <person name="Dreyer L.L."/>
            <person name="Roets F."/>
            <person name="Aylward J."/>
        </authorList>
    </citation>
    <scope>NUCLEOTIDE SEQUENCE [LARGE SCALE GENOMIC DNA]</scope>
    <source>
        <strain evidence="5">CMW44962</strain>
    </source>
</reference>
<dbReference type="EMBL" id="RIBY02001845">
    <property type="protein sequence ID" value="KAH9827935.1"/>
    <property type="molecule type" value="Genomic_DNA"/>
</dbReference>
<sequence>MATHGEFASHPIGSSAIFPQKRIPRPGENVAIKDDDNIWWKNVVCYQVWPMSFRDSNGDGYGDIPGIISKLDYLKDLGIDCIWMSPTYDSPMEDWGYDISDYEKVHPRFGTLKDMEQLIQEVHKRDMRILLDLVVTHTSSQHPWFQESKKSRDNASGKNNKHDWYIWRDGRPGNRQRNPLDRPAGMSMEEWKDLRTVDRAKYDQLSAEECDNLIKGELLEAPSNYKAAFGGSAWTKVESRDQYYMHLFLESQPDLNWECAEMREALFKSAVDFWLEKGVDGFRVDTANRFSKDPNFPDAEIVKRGKWQPGSQYYINGPKMHTYWKEHLRKHMDDWAAANGKKEEIMLVGELPLTTEDEVMEYVLPENREITMIFDFDMIKLGHHDNPDEYDKHEVRHLCDGDPSFTLPLFKSTLMKVQRMICEKGGWGTLFMENHDQCRSIPRYATPKPEYWREAGKLLALLQTTLTGTLFIYQGQEIGMKDMPHHWSANDFRDPDAVTYLREFVRDHHKDDPMAERTAMEGIFKVGRDNSRTPMQWDASANAGFTGHNPPWMPVNENKDWLNVKFQQESPRSIWSFWKDMIQLRKERRDLFMHGTFACHDYDNEQVFTYTKMNKDGRTAIILLNFSDHTQPLNMIQSHLIGHHSDMIKSTRADPDENLSEKSVYPLEPWEGRLYLQRKLVEQDDTVKKVNGGQHVVSDAHEDVVVQDFAELTPSTSRSTSNPAPSGAHDEQSTRGRTRGSTADKVDRLAEAFVDALDAS</sequence>
<reference evidence="5 6" key="1">
    <citation type="journal article" date="2018" name="IMA Fungus">
        <title>IMA Genome-F 10: Nine draft genome sequences of Claviceps purpurea s.lat., including C. arundinis, C. humidiphila, and C. cf. spartinae, pseudomolecules for the pitch canker pathogen Fusarium circinatum, draft genome of Davidsoniella eucalypti, Grosmannia galeiformis, Quambalaria eucalypti, and Teratosphaeria destructans.</title>
        <authorList>
            <person name="Wingfield B.D."/>
            <person name="Liu M."/>
            <person name="Nguyen H.D."/>
            <person name="Lane F.A."/>
            <person name="Morgan S.W."/>
            <person name="De Vos L."/>
            <person name="Wilken P.M."/>
            <person name="Duong T.A."/>
            <person name="Aylward J."/>
            <person name="Coetzee M.P."/>
            <person name="Dadej K."/>
            <person name="De Beer Z.W."/>
            <person name="Findlay W."/>
            <person name="Havenga M."/>
            <person name="Kolarik M."/>
            <person name="Menzies J.G."/>
            <person name="Naidoo K."/>
            <person name="Pochopski O."/>
            <person name="Shoukouhi P."/>
            <person name="Santana Q.C."/>
            <person name="Seifert K.A."/>
            <person name="Soal N."/>
            <person name="Steenkamp E.T."/>
            <person name="Tatham C.T."/>
            <person name="van der Nest M.A."/>
            <person name="Wingfield M.J."/>
        </authorList>
    </citation>
    <scope>NUCLEOTIDE SEQUENCE [LARGE SCALE GENOMIC DNA]</scope>
    <source>
        <strain evidence="5">CMW44962</strain>
    </source>
</reference>
<dbReference type="Proteomes" id="UP001138500">
    <property type="component" value="Unassembled WGS sequence"/>
</dbReference>
<dbReference type="Gene3D" id="2.60.40.1180">
    <property type="entry name" value="Golgi alpha-mannosidase II"/>
    <property type="match status" value="1"/>
</dbReference>
<dbReference type="PANTHER" id="PTHR10357">
    <property type="entry name" value="ALPHA-AMYLASE FAMILY MEMBER"/>
    <property type="match status" value="1"/>
</dbReference>
<evidence type="ECO:0000256" key="2">
    <source>
        <dbReference type="ARBA" id="ARBA00026248"/>
    </source>
</evidence>
<dbReference type="Gene3D" id="3.90.400.10">
    <property type="entry name" value="Oligo-1,6-glucosidase, Domain 2"/>
    <property type="match status" value="1"/>
</dbReference>
<dbReference type="InterPro" id="IPR006047">
    <property type="entry name" value="GH13_cat_dom"/>
</dbReference>
<name>A0A9W7W2Z9_9PEZI</name>
<keyword evidence="5" id="KW-0378">Hydrolase</keyword>
<feature type="region of interest" description="Disordered" evidence="3">
    <location>
        <begin position="713"/>
        <end position="746"/>
    </location>
</feature>
<dbReference type="InterPro" id="IPR017853">
    <property type="entry name" value="GH"/>
</dbReference>
<dbReference type="GO" id="GO:0004556">
    <property type="term" value="F:alpha-amylase activity"/>
    <property type="evidence" value="ECO:0007669"/>
    <property type="project" value="TreeGrafter"/>
</dbReference>
<accession>A0A9W7W2Z9</accession>
<evidence type="ECO:0000313" key="6">
    <source>
        <dbReference type="Proteomes" id="UP001138500"/>
    </source>
</evidence>
<dbReference type="GO" id="GO:0000025">
    <property type="term" value="P:maltose catabolic process"/>
    <property type="evidence" value="ECO:0007669"/>
    <property type="project" value="TreeGrafter"/>
</dbReference>
<evidence type="ECO:0000256" key="1">
    <source>
        <dbReference type="ARBA" id="ARBA00008061"/>
    </source>
</evidence>
<dbReference type="SUPFAM" id="SSF51011">
    <property type="entry name" value="Glycosyl hydrolase domain"/>
    <property type="match status" value="1"/>
</dbReference>
<keyword evidence="2" id="KW-0462">Maltose metabolism</keyword>
<keyword evidence="6" id="KW-1185">Reference proteome</keyword>
<dbReference type="GO" id="GO:0004574">
    <property type="term" value="F:oligo-1,6-glucosidase activity"/>
    <property type="evidence" value="ECO:0007669"/>
    <property type="project" value="TreeGrafter"/>
</dbReference>
<dbReference type="PANTHER" id="PTHR10357:SF179">
    <property type="entry name" value="NEUTRAL AND BASIC AMINO ACID TRANSPORT PROTEIN RBAT"/>
    <property type="match status" value="1"/>
</dbReference>
<evidence type="ECO:0000259" key="4">
    <source>
        <dbReference type="SMART" id="SM00642"/>
    </source>
</evidence>
<dbReference type="CDD" id="cd11333">
    <property type="entry name" value="AmyAc_SI_OligoGlu_DGase"/>
    <property type="match status" value="1"/>
</dbReference>
<dbReference type="SUPFAM" id="SSF51445">
    <property type="entry name" value="(Trans)glycosidases"/>
    <property type="match status" value="1"/>
</dbReference>
<dbReference type="InterPro" id="IPR013780">
    <property type="entry name" value="Glyco_hydro_b"/>
</dbReference>
<organism evidence="5 6">
    <name type="scientific">Teratosphaeria destructans</name>
    <dbReference type="NCBI Taxonomy" id="418781"/>
    <lineage>
        <taxon>Eukaryota</taxon>
        <taxon>Fungi</taxon>
        <taxon>Dikarya</taxon>
        <taxon>Ascomycota</taxon>
        <taxon>Pezizomycotina</taxon>
        <taxon>Dothideomycetes</taxon>
        <taxon>Dothideomycetidae</taxon>
        <taxon>Mycosphaerellales</taxon>
        <taxon>Teratosphaeriaceae</taxon>
        <taxon>Teratosphaeria</taxon>
    </lineage>
</organism>
<dbReference type="SMART" id="SM00642">
    <property type="entry name" value="Aamy"/>
    <property type="match status" value="1"/>
</dbReference>
<feature type="domain" description="Glycosyl hydrolase family 13 catalytic" evidence="4">
    <location>
        <begin position="47"/>
        <end position="532"/>
    </location>
</feature>